<feature type="domain" description="SCP" evidence="2">
    <location>
        <begin position="132"/>
        <end position="240"/>
    </location>
</feature>
<name>A0ABR2JXC3_9EUKA</name>
<reference evidence="3 4" key="1">
    <citation type="submission" date="2024-04" db="EMBL/GenBank/DDBJ databases">
        <title>Tritrichomonas musculus Genome.</title>
        <authorList>
            <person name="Alves-Ferreira E."/>
            <person name="Grigg M."/>
            <person name="Lorenzi H."/>
            <person name="Galac M."/>
        </authorList>
    </citation>
    <scope>NUCLEOTIDE SEQUENCE [LARGE SCALE GENOMIC DNA]</scope>
    <source>
        <strain evidence="3 4">EAF2021</strain>
    </source>
</reference>
<evidence type="ECO:0000256" key="1">
    <source>
        <dbReference type="SAM" id="MobiDB-lite"/>
    </source>
</evidence>
<dbReference type="EMBL" id="JAPFFF010000008">
    <property type="protein sequence ID" value="KAK8883515.1"/>
    <property type="molecule type" value="Genomic_DNA"/>
</dbReference>
<protein>
    <recommendedName>
        <fullName evidence="2">SCP domain-containing protein</fullName>
    </recommendedName>
</protein>
<evidence type="ECO:0000259" key="2">
    <source>
        <dbReference type="Pfam" id="PF00188"/>
    </source>
</evidence>
<feature type="region of interest" description="Disordered" evidence="1">
    <location>
        <begin position="1"/>
        <end position="75"/>
    </location>
</feature>
<evidence type="ECO:0000313" key="4">
    <source>
        <dbReference type="Proteomes" id="UP001470230"/>
    </source>
</evidence>
<feature type="compositionally biased region" description="Low complexity" evidence="1">
    <location>
        <begin position="1"/>
        <end position="16"/>
    </location>
</feature>
<dbReference type="InterPro" id="IPR014044">
    <property type="entry name" value="CAP_dom"/>
</dbReference>
<keyword evidence="4" id="KW-1185">Reference proteome</keyword>
<dbReference type="PANTHER" id="PTHR31157">
    <property type="entry name" value="SCP DOMAIN-CONTAINING PROTEIN"/>
    <property type="match status" value="1"/>
</dbReference>
<feature type="compositionally biased region" description="Low complexity" evidence="1">
    <location>
        <begin position="40"/>
        <end position="70"/>
    </location>
</feature>
<dbReference type="Pfam" id="PF00188">
    <property type="entry name" value="CAP"/>
    <property type="match status" value="1"/>
</dbReference>
<gene>
    <name evidence="3" type="ORF">M9Y10_042607</name>
</gene>
<dbReference type="InterPro" id="IPR035940">
    <property type="entry name" value="CAP_sf"/>
</dbReference>
<dbReference type="CDD" id="cd05379">
    <property type="entry name" value="CAP_bacterial"/>
    <property type="match status" value="1"/>
</dbReference>
<dbReference type="Gene3D" id="3.40.33.10">
    <property type="entry name" value="CAP"/>
    <property type="match status" value="1"/>
</dbReference>
<accession>A0ABR2JXC3</accession>
<evidence type="ECO:0000313" key="3">
    <source>
        <dbReference type="EMBL" id="KAK8883515.1"/>
    </source>
</evidence>
<proteinExistence type="predicted"/>
<dbReference type="Proteomes" id="UP001470230">
    <property type="component" value="Unassembled WGS sequence"/>
</dbReference>
<dbReference type="PANTHER" id="PTHR31157:SF1">
    <property type="entry name" value="SCP DOMAIN-CONTAINING PROTEIN"/>
    <property type="match status" value="1"/>
</dbReference>
<organism evidence="3 4">
    <name type="scientific">Tritrichomonas musculus</name>
    <dbReference type="NCBI Taxonomy" id="1915356"/>
    <lineage>
        <taxon>Eukaryota</taxon>
        <taxon>Metamonada</taxon>
        <taxon>Parabasalia</taxon>
        <taxon>Tritrichomonadida</taxon>
        <taxon>Tritrichomonadidae</taxon>
        <taxon>Tritrichomonas</taxon>
    </lineage>
</organism>
<dbReference type="SUPFAM" id="SSF55797">
    <property type="entry name" value="PR-1-like"/>
    <property type="match status" value="1"/>
</dbReference>
<sequence>MSSKTSKKTTSQTVTKNGKTIKTQTTIETSADPSGRITTKKTIIETIKNKDGSTSTTTKTTTETSKGKTSAQTLRPTSKIDSDDFFNKEFEKMKLKMDSNARKVKTEMPKEKPRALLENNEKKNSFEFWKITNEFRKKNGKSPLKLDDSISEIAKEHNDLMLAGKRGLGHEGFHERSKRIKNSVAAAENVCYCSDQPDPLNVLFNSLANHPPHRVNILGDYNSIGISVAKNSRGQWFVSQLFAQLK</sequence>
<comment type="caution">
    <text evidence="3">The sequence shown here is derived from an EMBL/GenBank/DDBJ whole genome shotgun (WGS) entry which is preliminary data.</text>
</comment>
<feature type="compositionally biased region" description="Polar residues" evidence="1">
    <location>
        <begin position="17"/>
        <end position="32"/>
    </location>
</feature>